<sequence>MPSENHAQALQVLSYVDLTSLNNDDDKTAIESLCSKVSLGHQSVAAICVFPEWVATAKTYFEEQSLNIPIATVTNFPDGSTNIERAVSETERAIAAGAHEIDVVLPYRALLNGDESTPAELVRECRDVCGNEVALKVIVESGKLKTQDAIVAASEIAIANGADFIKTSTGKVETNATLSAAQTMLGVIKASGTDCGFKAAGGIRTVKEAMQYINLAEEIFGKDWVTPGHFRIGASSLLKDIQAIVDNH</sequence>
<protein>
    <recommendedName>
        <fullName evidence="3 7">Deoxyribose-phosphate aldolase</fullName>
        <ecNumber evidence="3 7">4.1.2.4</ecNumber>
    </recommendedName>
</protein>
<keyword evidence="5" id="KW-0704">Schiff base</keyword>
<evidence type="ECO:0000256" key="7">
    <source>
        <dbReference type="NCBIfam" id="TIGR00126"/>
    </source>
</evidence>
<dbReference type="InterPro" id="IPR011343">
    <property type="entry name" value="DeoC"/>
</dbReference>
<dbReference type="PANTHER" id="PTHR10889">
    <property type="entry name" value="DEOXYRIBOSE-PHOSPHATE ALDOLASE"/>
    <property type="match status" value="1"/>
</dbReference>
<evidence type="ECO:0000256" key="1">
    <source>
        <dbReference type="ARBA" id="ARBA00004816"/>
    </source>
</evidence>
<dbReference type="Pfam" id="PF01791">
    <property type="entry name" value="DeoC"/>
    <property type="match status" value="1"/>
</dbReference>
<dbReference type="NCBIfam" id="TIGR00126">
    <property type="entry name" value="deoC"/>
    <property type="match status" value="1"/>
</dbReference>
<comment type="caution">
    <text evidence="8">The sequence shown here is derived from an EMBL/GenBank/DDBJ whole genome shotgun (WGS) entry which is preliminary data.</text>
</comment>
<reference evidence="8 9" key="1">
    <citation type="journal article" date="2011" name="Front. Microbiol.">
        <title>Genomic signatures of strain selection and enhancement in Bacillus atrophaeus var. globigii, a historical biowarfare simulant.</title>
        <authorList>
            <person name="Gibbons H.S."/>
            <person name="Broomall S.M."/>
            <person name="McNew L.A."/>
            <person name="Daligault H."/>
            <person name="Chapman C."/>
            <person name="Bruce D."/>
            <person name="Karavis M."/>
            <person name="Krepps M."/>
            <person name="McGregor P.A."/>
            <person name="Hong C."/>
            <person name="Park K.H."/>
            <person name="Akmal A."/>
            <person name="Feldman A."/>
            <person name="Lin J.S."/>
            <person name="Chang W.E."/>
            <person name="Higgs B.W."/>
            <person name="Demirev P."/>
            <person name="Lindquist J."/>
            <person name="Liem A."/>
            <person name="Fochler E."/>
            <person name="Read T.D."/>
            <person name="Tapia R."/>
            <person name="Johnson S."/>
            <person name="Bishop-Lilly K.A."/>
            <person name="Detter C."/>
            <person name="Han C."/>
            <person name="Sozhamannan S."/>
            <person name="Rosenzweig C.N."/>
            <person name="Skowronski E.W."/>
        </authorList>
    </citation>
    <scope>NUCLEOTIDE SEQUENCE [LARGE SCALE GENOMIC DNA]</scope>
    <source>
        <strain evidence="8 9">TPS4-2</strain>
    </source>
</reference>
<dbReference type="InterPro" id="IPR002915">
    <property type="entry name" value="DeoC/FbaB/LacD_aldolase"/>
</dbReference>
<dbReference type="InterPro" id="IPR013785">
    <property type="entry name" value="Aldolase_TIM"/>
</dbReference>
<dbReference type="SMART" id="SM01133">
    <property type="entry name" value="DeoC"/>
    <property type="match status" value="1"/>
</dbReference>
<evidence type="ECO:0000256" key="5">
    <source>
        <dbReference type="ARBA" id="ARBA00023270"/>
    </source>
</evidence>
<gene>
    <name evidence="8" type="primary">deoC</name>
    <name evidence="8" type="ORF">CWI73_04795</name>
</gene>
<organism evidence="8 9">
    <name type="scientific">Idiomarina piscisalsi</name>
    <dbReference type="NCBI Taxonomy" id="1096243"/>
    <lineage>
        <taxon>Bacteria</taxon>
        <taxon>Pseudomonadati</taxon>
        <taxon>Pseudomonadota</taxon>
        <taxon>Gammaproteobacteria</taxon>
        <taxon>Alteromonadales</taxon>
        <taxon>Idiomarinaceae</taxon>
        <taxon>Idiomarina</taxon>
    </lineage>
</organism>
<dbReference type="Gene3D" id="3.20.20.70">
    <property type="entry name" value="Aldolase class I"/>
    <property type="match status" value="1"/>
</dbReference>
<dbReference type="EMBL" id="PIQA01000001">
    <property type="protein sequence ID" value="RUO68162.1"/>
    <property type="molecule type" value="Genomic_DNA"/>
</dbReference>
<dbReference type="GO" id="GO:0005737">
    <property type="term" value="C:cytoplasm"/>
    <property type="evidence" value="ECO:0007669"/>
    <property type="project" value="InterPro"/>
</dbReference>
<evidence type="ECO:0000256" key="2">
    <source>
        <dbReference type="ARBA" id="ARBA00009473"/>
    </source>
</evidence>
<accession>A0A432YXW9</accession>
<dbReference type="RefSeq" id="WP_126751767.1">
    <property type="nucleotide sequence ID" value="NZ_JBHUMT010000016.1"/>
</dbReference>
<dbReference type="CDD" id="cd00959">
    <property type="entry name" value="DeoC"/>
    <property type="match status" value="1"/>
</dbReference>
<dbReference type="AlphaFoldDB" id="A0A432YXW9"/>
<dbReference type="GO" id="GO:0004139">
    <property type="term" value="F:deoxyribose-phosphate aldolase activity"/>
    <property type="evidence" value="ECO:0007669"/>
    <property type="project" value="UniProtKB-UniRule"/>
</dbReference>
<name>A0A432YXW9_9GAMM</name>
<proteinExistence type="inferred from homology"/>
<evidence type="ECO:0000256" key="4">
    <source>
        <dbReference type="ARBA" id="ARBA00023239"/>
    </source>
</evidence>
<evidence type="ECO:0000256" key="3">
    <source>
        <dbReference type="ARBA" id="ARBA00012515"/>
    </source>
</evidence>
<dbReference type="EC" id="4.1.2.4" evidence="3 7"/>
<evidence type="ECO:0000256" key="6">
    <source>
        <dbReference type="ARBA" id="ARBA00048791"/>
    </source>
</evidence>
<dbReference type="PIRSF" id="PIRSF001357">
    <property type="entry name" value="DeoC"/>
    <property type="match status" value="1"/>
</dbReference>
<comment type="catalytic activity">
    <reaction evidence="6">
        <text>2-deoxy-D-ribose 5-phosphate = D-glyceraldehyde 3-phosphate + acetaldehyde</text>
        <dbReference type="Rhea" id="RHEA:12821"/>
        <dbReference type="ChEBI" id="CHEBI:15343"/>
        <dbReference type="ChEBI" id="CHEBI:59776"/>
        <dbReference type="ChEBI" id="CHEBI:62877"/>
        <dbReference type="EC" id="4.1.2.4"/>
    </reaction>
</comment>
<evidence type="ECO:0000313" key="8">
    <source>
        <dbReference type="EMBL" id="RUO68162.1"/>
    </source>
</evidence>
<evidence type="ECO:0000313" key="9">
    <source>
        <dbReference type="Proteomes" id="UP000288361"/>
    </source>
</evidence>
<keyword evidence="4" id="KW-0456">Lyase</keyword>
<dbReference type="PANTHER" id="PTHR10889:SF3">
    <property type="entry name" value="DEOXYRIBOSE-PHOSPHATE ALDOLASE"/>
    <property type="match status" value="1"/>
</dbReference>
<dbReference type="GO" id="GO:0009264">
    <property type="term" value="P:deoxyribonucleotide catabolic process"/>
    <property type="evidence" value="ECO:0007669"/>
    <property type="project" value="UniProtKB-UniRule"/>
</dbReference>
<dbReference type="GO" id="GO:0016052">
    <property type="term" value="P:carbohydrate catabolic process"/>
    <property type="evidence" value="ECO:0007669"/>
    <property type="project" value="TreeGrafter"/>
</dbReference>
<comment type="pathway">
    <text evidence="1">Carbohydrate degradation; 2-deoxy-D-ribose 1-phosphate degradation; D-glyceraldehyde 3-phosphate and acetaldehyde from 2-deoxy-alpha-D-ribose 1-phosphate: step 2/2.</text>
</comment>
<comment type="similarity">
    <text evidence="2">Belongs to the DeoC/FbaB aldolase family. DeoC type 2 subfamily.</text>
</comment>
<dbReference type="Proteomes" id="UP000288361">
    <property type="component" value="Unassembled WGS sequence"/>
</dbReference>
<dbReference type="SUPFAM" id="SSF51569">
    <property type="entry name" value="Aldolase"/>
    <property type="match status" value="1"/>
</dbReference>